<organism evidence="1 2">
    <name type="scientific">Sporolactobacillus nakayamae</name>
    <dbReference type="NCBI Taxonomy" id="269670"/>
    <lineage>
        <taxon>Bacteria</taxon>
        <taxon>Bacillati</taxon>
        <taxon>Bacillota</taxon>
        <taxon>Bacilli</taxon>
        <taxon>Bacillales</taxon>
        <taxon>Sporolactobacillaceae</taxon>
        <taxon>Sporolactobacillus</taxon>
    </lineage>
</organism>
<reference evidence="2" key="1">
    <citation type="submission" date="2016-10" db="EMBL/GenBank/DDBJ databases">
        <authorList>
            <person name="Varghese N."/>
            <person name="Submissions S."/>
        </authorList>
    </citation>
    <scope>NUCLEOTIDE SEQUENCE [LARGE SCALE GENOMIC DNA]</scope>
    <source>
        <strain evidence="2">ATCC 700379</strain>
    </source>
</reference>
<evidence type="ECO:0000313" key="1">
    <source>
        <dbReference type="EMBL" id="SFG33676.1"/>
    </source>
</evidence>
<name>A0A1I2R7E3_9BACL</name>
<dbReference type="Proteomes" id="UP000198752">
    <property type="component" value="Unassembled WGS sequence"/>
</dbReference>
<evidence type="ECO:0008006" key="3">
    <source>
        <dbReference type="Google" id="ProtNLM"/>
    </source>
</evidence>
<accession>A0A1I2R7E3</accession>
<dbReference type="AlphaFoldDB" id="A0A1I2R7E3"/>
<sequence length="257" mass="30388">MNIDNTIIQKYLNGSPSEDYADEWIFHHIEENDYLFEKPVEAMKPQVLELYHDMRNTVQHFVPCHKQLWNALFPEYEKRLKKCIIQLVVGCPSPYEAMVRENTQHEEVIIFDLIRFTRYGMRRAQEIIRSMMTHECAHFLLHQDYPSTNAKTYLEKLGYMLFDEGLAHFLAQNKQLNNPELLKRKKDALQSYQQALSEQDFKQQQALLIRACSVPYWNKFACIAGMFLWADIYSNSGINGVIAAYKEGWRQFGQYIN</sequence>
<keyword evidence="2" id="KW-1185">Reference proteome</keyword>
<dbReference type="STRING" id="269670.SAMN02982927_01428"/>
<protein>
    <recommendedName>
        <fullName evidence="3">DUF2268 domain-containing protein</fullName>
    </recommendedName>
</protein>
<dbReference type="EMBL" id="FOOY01000008">
    <property type="protein sequence ID" value="SFG33676.1"/>
    <property type="molecule type" value="Genomic_DNA"/>
</dbReference>
<dbReference type="OrthoDB" id="7279501at2"/>
<gene>
    <name evidence="1" type="ORF">SAMN02982927_01428</name>
</gene>
<proteinExistence type="predicted"/>
<evidence type="ECO:0000313" key="2">
    <source>
        <dbReference type="Proteomes" id="UP000198752"/>
    </source>
</evidence>
<dbReference type="RefSeq" id="WP_093671456.1">
    <property type="nucleotide sequence ID" value="NZ_FOOY01000008.1"/>
</dbReference>